<evidence type="ECO:0000256" key="2">
    <source>
        <dbReference type="ARBA" id="ARBA00008098"/>
    </source>
</evidence>
<evidence type="ECO:0000313" key="7">
    <source>
        <dbReference type="EMBL" id="SPP82669.1"/>
    </source>
</evidence>
<dbReference type="Gene3D" id="1.10.238.20">
    <property type="entry name" value="Pheromone/general odorant binding protein domain"/>
    <property type="match status" value="1"/>
</dbReference>
<keyword evidence="8" id="KW-1185">Reference proteome</keyword>
<comment type="subcellular location">
    <subcellularLocation>
        <location evidence="1">Secreted</location>
    </subcellularLocation>
</comment>
<evidence type="ECO:0000256" key="3">
    <source>
        <dbReference type="ARBA" id="ARBA00022525"/>
    </source>
</evidence>
<dbReference type="InterPro" id="IPR006170">
    <property type="entry name" value="PBP/GOBP"/>
</dbReference>
<dbReference type="STRING" id="7266.A0A3B0K9B6"/>
<gene>
    <name evidence="7" type="ORF">DGUA_6G017402</name>
</gene>
<dbReference type="SMART" id="SM00708">
    <property type="entry name" value="PhBP"/>
    <property type="match status" value="1"/>
</dbReference>
<dbReference type="GO" id="GO:0005549">
    <property type="term" value="F:odorant binding"/>
    <property type="evidence" value="ECO:0007669"/>
    <property type="project" value="InterPro"/>
</dbReference>
<keyword evidence="4 6" id="KW-0732">Signal</keyword>
<dbReference type="InterPro" id="IPR036728">
    <property type="entry name" value="PBP_GOBP_sf"/>
</dbReference>
<dbReference type="Pfam" id="PF01395">
    <property type="entry name" value="PBP_GOBP"/>
    <property type="match status" value="1"/>
</dbReference>
<proteinExistence type="inferred from homology"/>
<dbReference type="Proteomes" id="UP000268350">
    <property type="component" value="Unassembled WGS sequence"/>
</dbReference>
<accession>A0A3B0K9B6</accession>
<dbReference type="PANTHER" id="PTHR11857">
    <property type="entry name" value="ODORANT BINDING PROTEIN-RELATED"/>
    <property type="match status" value="1"/>
</dbReference>
<sequence length="155" mass="17421">MLKYLILTLALCAVQAYADDEWKPKTGEDIKQIRIECLKEHPLNGDQISQLKQLIFPDEPDVRQYLLCSAQKLDIFCTHEGYHADRLAKQFKMDLTEEEALEIAQGCIDKNEEGSPADVWAFRGHKCLMASKIGDKVKAFVKAKHDAAEAAKASA</sequence>
<reference evidence="8" key="1">
    <citation type="submission" date="2018-01" db="EMBL/GenBank/DDBJ databases">
        <authorList>
            <person name="Alioto T."/>
            <person name="Alioto T."/>
        </authorList>
    </citation>
    <scope>NUCLEOTIDE SEQUENCE [LARGE SCALE GENOMIC DNA]</scope>
</reference>
<evidence type="ECO:0000256" key="5">
    <source>
        <dbReference type="ARBA" id="ARBA00023157"/>
    </source>
</evidence>
<evidence type="ECO:0000313" key="8">
    <source>
        <dbReference type="Proteomes" id="UP000268350"/>
    </source>
</evidence>
<evidence type="ECO:0000256" key="1">
    <source>
        <dbReference type="ARBA" id="ARBA00004613"/>
    </source>
</evidence>
<dbReference type="OrthoDB" id="8194670at2759"/>
<comment type="similarity">
    <text evidence="2">Belongs to the PBP/GOBP family.</text>
</comment>
<dbReference type="EMBL" id="OUUW01000007">
    <property type="protein sequence ID" value="SPP82669.1"/>
    <property type="molecule type" value="Genomic_DNA"/>
</dbReference>
<dbReference type="GO" id="GO:0005615">
    <property type="term" value="C:extracellular space"/>
    <property type="evidence" value="ECO:0007669"/>
    <property type="project" value="TreeGrafter"/>
</dbReference>
<keyword evidence="5" id="KW-1015">Disulfide bond</keyword>
<evidence type="ECO:0000256" key="6">
    <source>
        <dbReference type="SAM" id="SignalP"/>
    </source>
</evidence>
<protein>
    <submittedName>
        <fullName evidence="7">Blast:General odorant-binding protein 99a</fullName>
    </submittedName>
</protein>
<dbReference type="SUPFAM" id="SSF47565">
    <property type="entry name" value="Insect pheromone/odorant-binding proteins"/>
    <property type="match status" value="1"/>
</dbReference>
<dbReference type="CDD" id="cd23992">
    <property type="entry name" value="PBP_GOBP"/>
    <property type="match status" value="1"/>
</dbReference>
<keyword evidence="3" id="KW-0964">Secreted</keyword>
<dbReference type="OMA" id="QFKMDLS"/>
<dbReference type="PANTHER" id="PTHR11857:SF43">
    <property type="entry name" value="GEO07291P1-RELATED"/>
    <property type="match status" value="1"/>
</dbReference>
<dbReference type="GO" id="GO:0007608">
    <property type="term" value="P:sensory perception of smell"/>
    <property type="evidence" value="ECO:0007669"/>
    <property type="project" value="TreeGrafter"/>
</dbReference>
<name>A0A3B0K9B6_DROGU</name>
<evidence type="ECO:0000256" key="4">
    <source>
        <dbReference type="ARBA" id="ARBA00022729"/>
    </source>
</evidence>
<feature type="chain" id="PRO_5017460327" evidence="6">
    <location>
        <begin position="19"/>
        <end position="155"/>
    </location>
</feature>
<feature type="signal peptide" evidence="6">
    <location>
        <begin position="1"/>
        <end position="18"/>
    </location>
</feature>
<organism evidence="7 8">
    <name type="scientific">Drosophila guanche</name>
    <name type="common">Fruit fly</name>
    <dbReference type="NCBI Taxonomy" id="7266"/>
    <lineage>
        <taxon>Eukaryota</taxon>
        <taxon>Metazoa</taxon>
        <taxon>Ecdysozoa</taxon>
        <taxon>Arthropoda</taxon>
        <taxon>Hexapoda</taxon>
        <taxon>Insecta</taxon>
        <taxon>Pterygota</taxon>
        <taxon>Neoptera</taxon>
        <taxon>Endopterygota</taxon>
        <taxon>Diptera</taxon>
        <taxon>Brachycera</taxon>
        <taxon>Muscomorpha</taxon>
        <taxon>Ephydroidea</taxon>
        <taxon>Drosophilidae</taxon>
        <taxon>Drosophila</taxon>
        <taxon>Sophophora</taxon>
    </lineage>
</organism>
<dbReference type="AlphaFoldDB" id="A0A3B0K9B6"/>